<evidence type="ECO:0000256" key="2">
    <source>
        <dbReference type="ARBA" id="ARBA00022884"/>
    </source>
</evidence>
<organism evidence="5 6">
    <name type="scientific">Endozoicomonas lisbonensis</name>
    <dbReference type="NCBI Taxonomy" id="3120522"/>
    <lineage>
        <taxon>Bacteria</taxon>
        <taxon>Pseudomonadati</taxon>
        <taxon>Pseudomonadota</taxon>
        <taxon>Gammaproteobacteria</taxon>
        <taxon>Oceanospirillales</taxon>
        <taxon>Endozoicomonadaceae</taxon>
        <taxon>Endozoicomonas</taxon>
    </lineage>
</organism>
<evidence type="ECO:0000313" key="5">
    <source>
        <dbReference type="EMBL" id="MET4755961.1"/>
    </source>
</evidence>
<dbReference type="InterPro" id="IPR002547">
    <property type="entry name" value="tRNA-bd_dom"/>
</dbReference>
<evidence type="ECO:0000259" key="4">
    <source>
        <dbReference type="PROSITE" id="PS50886"/>
    </source>
</evidence>
<dbReference type="EMBL" id="JBEWTB010000002">
    <property type="protein sequence ID" value="MET4755961.1"/>
    <property type="molecule type" value="Genomic_DNA"/>
</dbReference>
<dbReference type="SUPFAM" id="SSF50249">
    <property type="entry name" value="Nucleic acid-binding proteins"/>
    <property type="match status" value="1"/>
</dbReference>
<reference evidence="5 6" key="1">
    <citation type="submission" date="2024-06" db="EMBL/GenBank/DDBJ databases">
        <title>Genomic Encyclopedia of Type Strains, Phase V (KMG-V): Genome sequencing to study the core and pangenomes of soil and plant-associated prokaryotes.</title>
        <authorList>
            <person name="Whitman W."/>
        </authorList>
    </citation>
    <scope>NUCLEOTIDE SEQUENCE [LARGE SCALE GENOMIC DNA]</scope>
    <source>
        <strain evidence="5 6">NE40</strain>
    </source>
</reference>
<dbReference type="Gene3D" id="2.40.50.140">
    <property type="entry name" value="Nucleic acid-binding proteins"/>
    <property type="match status" value="1"/>
</dbReference>
<evidence type="ECO:0000313" key="6">
    <source>
        <dbReference type="Proteomes" id="UP001549366"/>
    </source>
</evidence>
<dbReference type="PANTHER" id="PTHR11586">
    <property type="entry name" value="TRNA-AMINOACYLATION COFACTOR ARC1 FAMILY MEMBER"/>
    <property type="match status" value="1"/>
</dbReference>
<feature type="domain" description="TRNA-binding" evidence="4">
    <location>
        <begin position="10"/>
        <end position="113"/>
    </location>
</feature>
<gene>
    <name evidence="5" type="ORF">V5J35_001153</name>
</gene>
<evidence type="ECO:0000256" key="1">
    <source>
        <dbReference type="ARBA" id="ARBA00022555"/>
    </source>
</evidence>
<evidence type="ECO:0000256" key="3">
    <source>
        <dbReference type="PROSITE-ProRule" id="PRU00209"/>
    </source>
</evidence>
<protein>
    <submittedName>
        <fullName evidence="5">tRNA-binding protein</fullName>
    </submittedName>
</protein>
<proteinExistence type="predicted"/>
<dbReference type="Pfam" id="PF01588">
    <property type="entry name" value="tRNA_bind"/>
    <property type="match status" value="1"/>
</dbReference>
<dbReference type="PANTHER" id="PTHR11586:SF37">
    <property type="entry name" value="TRNA-BINDING DOMAIN-CONTAINING PROTEIN"/>
    <property type="match status" value="1"/>
</dbReference>
<keyword evidence="6" id="KW-1185">Reference proteome</keyword>
<comment type="caution">
    <text evidence="5">The sequence shown here is derived from an EMBL/GenBank/DDBJ whole genome shotgun (WGS) entry which is preliminary data.</text>
</comment>
<dbReference type="InterPro" id="IPR012340">
    <property type="entry name" value="NA-bd_OB-fold"/>
</dbReference>
<name>A0ABV2SDX9_9GAMM</name>
<accession>A0ABV2SDX9</accession>
<keyword evidence="2 3" id="KW-0694">RNA-binding</keyword>
<dbReference type="InterPro" id="IPR051270">
    <property type="entry name" value="Tyrosine-tRNA_ligase_regulator"/>
</dbReference>
<dbReference type="Proteomes" id="UP001549366">
    <property type="component" value="Unassembled WGS sequence"/>
</dbReference>
<dbReference type="RefSeq" id="WP_354010332.1">
    <property type="nucleotide sequence ID" value="NZ_JBEWTA010000001.1"/>
</dbReference>
<keyword evidence="1 3" id="KW-0820">tRNA-binding</keyword>
<sequence>MMSSEITFQDFQKLDMCIGRVMEVQRVENAEKLYKVQVDIGRERLYQTVTSLVDYYAAEELMNKEVVVLTNLKPAKMRGELSEIMLLCAETEDSSICKLLKAEETMKPGTPVC</sequence>
<dbReference type="PROSITE" id="PS50886">
    <property type="entry name" value="TRBD"/>
    <property type="match status" value="1"/>
</dbReference>